<evidence type="ECO:0000313" key="2">
    <source>
        <dbReference type="Proteomes" id="UP001054837"/>
    </source>
</evidence>
<dbReference type="AlphaFoldDB" id="A0AAV4QHT8"/>
<dbReference type="EMBL" id="BPLQ01004553">
    <property type="protein sequence ID" value="GIY08872.1"/>
    <property type="molecule type" value="Genomic_DNA"/>
</dbReference>
<comment type="caution">
    <text evidence="1">The sequence shown here is derived from an EMBL/GenBank/DDBJ whole genome shotgun (WGS) entry which is preliminary data.</text>
</comment>
<organism evidence="1 2">
    <name type="scientific">Caerostris darwini</name>
    <dbReference type="NCBI Taxonomy" id="1538125"/>
    <lineage>
        <taxon>Eukaryota</taxon>
        <taxon>Metazoa</taxon>
        <taxon>Ecdysozoa</taxon>
        <taxon>Arthropoda</taxon>
        <taxon>Chelicerata</taxon>
        <taxon>Arachnida</taxon>
        <taxon>Araneae</taxon>
        <taxon>Araneomorphae</taxon>
        <taxon>Entelegynae</taxon>
        <taxon>Araneoidea</taxon>
        <taxon>Araneidae</taxon>
        <taxon>Caerostris</taxon>
    </lineage>
</organism>
<keyword evidence="2" id="KW-1185">Reference proteome</keyword>
<proteinExistence type="predicted"/>
<gene>
    <name evidence="1" type="ORF">CDAR_169411</name>
</gene>
<evidence type="ECO:0000313" key="1">
    <source>
        <dbReference type="EMBL" id="GIY08872.1"/>
    </source>
</evidence>
<reference evidence="1 2" key="1">
    <citation type="submission" date="2021-06" db="EMBL/GenBank/DDBJ databases">
        <title>Caerostris darwini draft genome.</title>
        <authorList>
            <person name="Kono N."/>
            <person name="Arakawa K."/>
        </authorList>
    </citation>
    <scope>NUCLEOTIDE SEQUENCE [LARGE SCALE GENOMIC DNA]</scope>
</reference>
<protein>
    <recommendedName>
        <fullName evidence="3">NADH dehydrogenase [ubiquinone] 1 alpha subcomplex subunit 1</fullName>
    </recommendedName>
</protein>
<dbReference type="Proteomes" id="UP001054837">
    <property type="component" value="Unassembled WGS sequence"/>
</dbReference>
<accession>A0AAV4QHT8</accession>
<sequence>MAYLGMAFIMEPGITLAYLATTAFRNGHQQQQAKPNPMTVDHWRAIKQPCFAPHSRRVSRAAGPCIKRPGISAGADVCLRLCVLCGDVNALVDGGAG</sequence>
<name>A0AAV4QHT8_9ARAC</name>
<evidence type="ECO:0008006" key="3">
    <source>
        <dbReference type="Google" id="ProtNLM"/>
    </source>
</evidence>